<feature type="region of interest" description="Disordered" evidence="5">
    <location>
        <begin position="24"/>
        <end position="87"/>
    </location>
</feature>
<evidence type="ECO:0000256" key="4">
    <source>
        <dbReference type="PIRSR" id="PIRSR617939-2"/>
    </source>
</evidence>
<feature type="active site" description="Proton acceptor" evidence="3">
    <location>
        <position position="221"/>
    </location>
</feature>
<dbReference type="STRING" id="1408163.A0A0F4YDX4"/>
<feature type="binding site" evidence="4">
    <location>
        <position position="296"/>
    </location>
    <ligand>
        <name>substrate</name>
    </ligand>
</feature>
<dbReference type="RefSeq" id="XP_013322996.1">
    <property type="nucleotide sequence ID" value="XM_013467542.1"/>
</dbReference>
<dbReference type="Gene3D" id="3.10.490.10">
    <property type="entry name" value="Gamma-glutamyl cyclotransferase-like"/>
    <property type="match status" value="1"/>
</dbReference>
<protein>
    <recommendedName>
        <fullName evidence="1">gamma-glutamylcyclotransferase</fullName>
        <ecNumber evidence="1">4.3.2.9</ecNumber>
    </recommendedName>
</protein>
<feature type="compositionally biased region" description="Basic and acidic residues" evidence="5">
    <location>
        <begin position="63"/>
        <end position="87"/>
    </location>
</feature>
<sequence>MPERPRFHERVLAFTRAGTKKTTPCYRACSSLPRPSSERLQRSTRPDSLELAQDLPRKVTSSDTHHHDGDRDGDRPTEKKQPPEKEEQTVLYLAYGSNLSVETFRGRRGIRPLSQVNVYVPELRLTFDLPGVPYIEPCFAGTQFRTNTANKDEEGAEKEEAVAEYVDPTSSIDIEKAPLLQDQRHGQAHTQDYHKNRWHKPLIGVVYEVTLADYARIIATEGAGHGYRDVVVTCYPFPDSYRPEDPVPEHPDRDRNTTLPPFKAHTLLSPFAWNDETNRYSLLRPDPAYAQPSARYLNLIRTGAAELDFPTEYRAYLASIRPYRITTLRQRVGKGVFLTLWLPPLFVLVVLSSLLADADGRSPDWLGKVQDAVMKAMWSSYDRFFRKIFGDGERTIGDTSIHGFTIQQ</sequence>
<dbReference type="GeneID" id="25313090"/>
<accession>A0A0F4YDX4</accession>
<organism evidence="6 7">
    <name type="scientific">Rasamsonia emersonii (strain ATCC 16479 / CBS 393.64 / IMI 116815)</name>
    <dbReference type="NCBI Taxonomy" id="1408163"/>
    <lineage>
        <taxon>Eukaryota</taxon>
        <taxon>Fungi</taxon>
        <taxon>Dikarya</taxon>
        <taxon>Ascomycota</taxon>
        <taxon>Pezizomycotina</taxon>
        <taxon>Eurotiomycetes</taxon>
        <taxon>Eurotiomycetidae</taxon>
        <taxon>Eurotiales</taxon>
        <taxon>Trichocomaceae</taxon>
        <taxon>Rasamsonia</taxon>
    </lineage>
</organism>
<dbReference type="InterPro" id="IPR017939">
    <property type="entry name" value="G-Glutamylcylcotransferase"/>
</dbReference>
<evidence type="ECO:0000256" key="2">
    <source>
        <dbReference type="ARBA" id="ARBA00023239"/>
    </source>
</evidence>
<comment type="caution">
    <text evidence="6">The sequence shown here is derived from an EMBL/GenBank/DDBJ whole genome shotgun (WGS) entry which is preliminary data.</text>
</comment>
<dbReference type="GO" id="GO:0003839">
    <property type="term" value="F:gamma-glutamylcyclotransferase activity"/>
    <property type="evidence" value="ECO:0007669"/>
    <property type="project" value="UniProtKB-EC"/>
</dbReference>
<gene>
    <name evidence="6" type="ORF">T310_10032</name>
</gene>
<keyword evidence="7" id="KW-1185">Reference proteome</keyword>
<evidence type="ECO:0000256" key="1">
    <source>
        <dbReference type="ARBA" id="ARBA00012346"/>
    </source>
</evidence>
<proteinExistence type="predicted"/>
<dbReference type="AlphaFoldDB" id="A0A0F4YDX4"/>
<reference evidence="6 7" key="1">
    <citation type="submission" date="2015-04" db="EMBL/GenBank/DDBJ databases">
        <authorList>
            <person name="Heijne W.H."/>
            <person name="Fedorova N.D."/>
            <person name="Nierman W.C."/>
            <person name="Vollebregt A.W."/>
            <person name="Zhao Z."/>
            <person name="Wu L."/>
            <person name="Kumar M."/>
            <person name="Stam H."/>
            <person name="van den Berg M.A."/>
            <person name="Pel H.J."/>
        </authorList>
    </citation>
    <scope>NUCLEOTIDE SEQUENCE [LARGE SCALE GENOMIC DNA]</scope>
    <source>
        <strain evidence="6 7">CBS 393.64</strain>
    </source>
</reference>
<evidence type="ECO:0000256" key="3">
    <source>
        <dbReference type="PIRSR" id="PIRSR617939-1"/>
    </source>
</evidence>
<dbReference type="PANTHER" id="PTHR12935">
    <property type="entry name" value="GAMMA-GLUTAMYLCYCLOTRANSFERASE"/>
    <property type="match status" value="1"/>
</dbReference>
<name>A0A0F4YDX4_RASE3</name>
<keyword evidence="2" id="KW-0456">Lyase</keyword>
<dbReference type="Proteomes" id="UP000053958">
    <property type="component" value="Unassembled WGS sequence"/>
</dbReference>
<feature type="compositionally biased region" description="Basic and acidic residues" evidence="5">
    <location>
        <begin position="36"/>
        <end position="48"/>
    </location>
</feature>
<evidence type="ECO:0000313" key="6">
    <source>
        <dbReference type="EMBL" id="KKA16384.1"/>
    </source>
</evidence>
<evidence type="ECO:0000256" key="5">
    <source>
        <dbReference type="SAM" id="MobiDB-lite"/>
    </source>
</evidence>
<evidence type="ECO:0000313" key="7">
    <source>
        <dbReference type="Proteomes" id="UP000053958"/>
    </source>
</evidence>
<dbReference type="EMBL" id="LASV01000780">
    <property type="protein sequence ID" value="KKA16384.1"/>
    <property type="molecule type" value="Genomic_DNA"/>
</dbReference>
<feature type="binding site" evidence="4">
    <location>
        <begin position="92"/>
        <end position="97"/>
    </location>
    <ligand>
        <name>substrate</name>
    </ligand>
</feature>
<dbReference type="EC" id="4.3.2.9" evidence="1"/>
<dbReference type="PANTHER" id="PTHR12935:SF0">
    <property type="entry name" value="GAMMA-GLUTAMYLCYCLOTRANSFERASE"/>
    <property type="match status" value="1"/>
</dbReference>
<dbReference type="OrthoDB" id="2017317at2759"/>